<dbReference type="InterPro" id="IPR000594">
    <property type="entry name" value="ThiF_NAD_FAD-bd"/>
</dbReference>
<dbReference type="Pfam" id="PF00899">
    <property type="entry name" value="ThiF"/>
    <property type="match status" value="1"/>
</dbReference>
<dbReference type="RefSeq" id="WP_258499258.1">
    <property type="nucleotide sequence ID" value="NZ_JANSKA010000004.1"/>
</dbReference>
<evidence type="ECO:0000259" key="1">
    <source>
        <dbReference type="Pfam" id="PF00899"/>
    </source>
</evidence>
<comment type="caution">
    <text evidence="2">The sequence shown here is derived from an EMBL/GenBank/DDBJ whole genome shotgun (WGS) entry which is preliminary data.</text>
</comment>
<reference evidence="2 3" key="1">
    <citation type="submission" date="2022-08" db="EMBL/GenBank/DDBJ databases">
        <title>Tractidigestivibacter montrealensis type strain KD21.</title>
        <authorList>
            <person name="Diop K."/>
            <person name="Richard C."/>
            <person name="Routy B."/>
        </authorList>
    </citation>
    <scope>NUCLEOTIDE SEQUENCE [LARGE SCALE GENOMIC DNA]</scope>
    <source>
        <strain evidence="2 3">KD21</strain>
    </source>
</reference>
<evidence type="ECO:0000313" key="3">
    <source>
        <dbReference type="Proteomes" id="UP001204320"/>
    </source>
</evidence>
<dbReference type="EMBL" id="JANSKA010000004">
    <property type="protein sequence ID" value="MCR9036784.1"/>
    <property type="molecule type" value="Genomic_DNA"/>
</dbReference>
<dbReference type="InterPro" id="IPR035985">
    <property type="entry name" value="Ubiquitin-activating_enz"/>
</dbReference>
<dbReference type="SUPFAM" id="SSF69572">
    <property type="entry name" value="Activating enzymes of the ubiquitin-like proteins"/>
    <property type="match status" value="1"/>
</dbReference>
<evidence type="ECO:0000313" key="2">
    <source>
        <dbReference type="EMBL" id="MCR9036784.1"/>
    </source>
</evidence>
<proteinExistence type="predicted"/>
<dbReference type="CDD" id="cd00755">
    <property type="entry name" value="YgdL_like"/>
    <property type="match status" value="1"/>
</dbReference>
<dbReference type="PANTHER" id="PTHR43267">
    <property type="entry name" value="TRNA THREONYLCARBAMOYLADENOSINE DEHYDRATASE"/>
    <property type="match status" value="1"/>
</dbReference>
<dbReference type="InterPro" id="IPR045886">
    <property type="entry name" value="ThiF/MoeB/HesA"/>
</dbReference>
<dbReference type="Gene3D" id="3.40.50.720">
    <property type="entry name" value="NAD(P)-binding Rossmann-like Domain"/>
    <property type="match status" value="1"/>
</dbReference>
<sequence length="253" mass="27046">MADTLETPTSRLELVMGKDAVGRLADSRVVVLGLGGVGSNCAEALARGGVGSLVLVDRDVVEPSNINRQAVAYTSTVGQRKTDVMARIVADINPSCKITPIHVFLTRDNIGEILGGLDPRPDFVVDAIDNVTAKLVVARWCQDNDMPLVSSMGGANKLHPELLRFADISKTHGCPLARIIRKESRKRGIRKLRVLYSPEEPVRPHTPEGASGKAATLGTMSYFPPIMGQMIAGDVILSLTGLDGKSPEEGGER</sequence>
<gene>
    <name evidence="2" type="ORF">NVS32_07480</name>
</gene>
<keyword evidence="3" id="KW-1185">Reference proteome</keyword>
<feature type="domain" description="THIF-type NAD/FAD binding fold" evidence="1">
    <location>
        <begin position="15"/>
        <end position="242"/>
    </location>
</feature>
<dbReference type="PANTHER" id="PTHR43267:SF1">
    <property type="entry name" value="TRNA THREONYLCARBAMOYLADENOSINE DEHYDRATASE"/>
    <property type="match status" value="1"/>
</dbReference>
<protein>
    <submittedName>
        <fullName evidence="2">tRNA threonylcarbamoyladenosine dehydratase</fullName>
    </submittedName>
</protein>
<name>A0ABT1Z999_9ACTN</name>
<accession>A0ABT1Z999</accession>
<dbReference type="Proteomes" id="UP001204320">
    <property type="component" value="Unassembled WGS sequence"/>
</dbReference>
<organism evidence="2 3">
    <name type="scientific">Tractidigestivibacter montrealensis</name>
    <dbReference type="NCBI Taxonomy" id="2972466"/>
    <lineage>
        <taxon>Bacteria</taxon>
        <taxon>Bacillati</taxon>
        <taxon>Actinomycetota</taxon>
        <taxon>Coriobacteriia</taxon>
        <taxon>Coriobacteriales</taxon>
        <taxon>Atopobiaceae</taxon>
        <taxon>Tractidigestivibacter</taxon>
    </lineage>
</organism>